<keyword evidence="2" id="KW-1185">Reference proteome</keyword>
<dbReference type="EMBL" id="JASCIS010000041">
    <property type="protein sequence ID" value="MDI3422713.1"/>
    <property type="molecule type" value="Genomic_DNA"/>
</dbReference>
<name>A0ABT6T4B7_9ACTN</name>
<reference evidence="1 2" key="1">
    <citation type="submission" date="2023-05" db="EMBL/GenBank/DDBJ databases">
        <title>Draft genome sequence of Streptomyces sp. B-S-A12 isolated from a cave soil in Thailand.</title>
        <authorList>
            <person name="Chamroensaksri N."/>
            <person name="Muangham S."/>
        </authorList>
    </citation>
    <scope>NUCLEOTIDE SEQUENCE [LARGE SCALE GENOMIC DNA]</scope>
    <source>
        <strain evidence="1 2">B-S-A12</strain>
    </source>
</reference>
<gene>
    <name evidence="1" type="ORF">QIT00_29950</name>
</gene>
<evidence type="ECO:0008006" key="3">
    <source>
        <dbReference type="Google" id="ProtNLM"/>
    </source>
</evidence>
<dbReference type="RefSeq" id="WP_282538570.1">
    <property type="nucleotide sequence ID" value="NZ_JASCIS010000041.1"/>
</dbReference>
<protein>
    <recommendedName>
        <fullName evidence="3">Lipoprotein</fullName>
    </recommendedName>
</protein>
<organism evidence="1 2">
    <name type="scientific">Streptomyces luteolus</name>
    <dbReference type="NCBI Taxonomy" id="3043615"/>
    <lineage>
        <taxon>Bacteria</taxon>
        <taxon>Bacillati</taxon>
        <taxon>Actinomycetota</taxon>
        <taxon>Actinomycetes</taxon>
        <taxon>Kitasatosporales</taxon>
        <taxon>Streptomycetaceae</taxon>
        <taxon>Streptomyces</taxon>
    </lineage>
</organism>
<proteinExistence type="predicted"/>
<sequence>MLALIVGCSGDDSAQNYPIPKKICGVEAKESAVKPLLPPGGTLEEQSRAEVGETRDVGEQCHVYVDREEYGNAKYLSISQDREAEKSDAVVEADRGLHYRNLDSLQLGGPVTSAATGDEGALVVMRCESTEAASSKYPYLVTEVGLGKWALNPEDPTARRAHLQAFLRDYIPATAAAKCKQ</sequence>
<comment type="caution">
    <text evidence="1">The sequence shown here is derived from an EMBL/GenBank/DDBJ whole genome shotgun (WGS) entry which is preliminary data.</text>
</comment>
<dbReference type="Proteomes" id="UP001237105">
    <property type="component" value="Unassembled WGS sequence"/>
</dbReference>
<evidence type="ECO:0000313" key="1">
    <source>
        <dbReference type="EMBL" id="MDI3422713.1"/>
    </source>
</evidence>
<accession>A0ABT6T4B7</accession>
<evidence type="ECO:0000313" key="2">
    <source>
        <dbReference type="Proteomes" id="UP001237105"/>
    </source>
</evidence>